<protein>
    <recommendedName>
        <fullName evidence="6">Aminotransferase</fullName>
        <ecNumber evidence="6">2.6.1.-</ecNumber>
    </recommendedName>
</protein>
<dbReference type="InterPro" id="IPR050596">
    <property type="entry name" value="AspAT/PAT-like"/>
</dbReference>
<dbReference type="GO" id="GO:0008483">
    <property type="term" value="F:transaminase activity"/>
    <property type="evidence" value="ECO:0007669"/>
    <property type="project" value="UniProtKB-KW"/>
</dbReference>
<sequence>MGVRLNHRTVGEIDSPIGTTYALVDGRDPGGLLDLAQAAPRYPPPPEIVDHIAATARRPDGSGYVEIAGLPRLREAVAAEVRAAYGGRVDADQVVVTAGCNQAFCLVASALAGPGDEVVLVLPYYFNHDMWLRMNGIVPVYLETPTAAEAERVITPRTRAIVLVSPGNPSGVTADPAAIVDLFRVAARHDIALILDETYRVFRDTEEPAHPLFADPDWPRTLVSLHSFSKEFAIPGHRVGAVIGSTDLGREVAKLLDCVAICAPRIGQEAAWAGLTMATDWRRARALEVAAKRRWFTEAMERRPGGFELVSVGGFFGWIRHPFAGRPTGDVVRDLVTRCDVLVIPGTAFMPDDRRMLRVSVGNADRAALVDFADRLARFAR</sequence>
<evidence type="ECO:0000313" key="8">
    <source>
        <dbReference type="EMBL" id="GIJ57459.1"/>
    </source>
</evidence>
<dbReference type="Proteomes" id="UP000612585">
    <property type="component" value="Unassembled WGS sequence"/>
</dbReference>
<keyword evidence="3 6" id="KW-0032">Aminotransferase</keyword>
<dbReference type="NCBIfam" id="NF005732">
    <property type="entry name" value="PRK07550.1"/>
    <property type="match status" value="1"/>
</dbReference>
<dbReference type="InterPro" id="IPR015421">
    <property type="entry name" value="PyrdxlP-dep_Trfase_major"/>
</dbReference>
<reference evidence="8" key="1">
    <citation type="submission" date="2021-01" db="EMBL/GenBank/DDBJ databases">
        <title>Whole genome shotgun sequence of Virgisporangium aurantiacum NBRC 16421.</title>
        <authorList>
            <person name="Komaki H."/>
            <person name="Tamura T."/>
        </authorList>
    </citation>
    <scope>NUCLEOTIDE SEQUENCE</scope>
    <source>
        <strain evidence="8">NBRC 16421</strain>
    </source>
</reference>
<evidence type="ECO:0000256" key="6">
    <source>
        <dbReference type="RuleBase" id="RU000481"/>
    </source>
</evidence>
<keyword evidence="5" id="KW-0663">Pyridoxal phosphate</keyword>
<dbReference type="PANTHER" id="PTHR46383:SF1">
    <property type="entry name" value="ASPARTATE AMINOTRANSFERASE"/>
    <property type="match status" value="1"/>
</dbReference>
<evidence type="ECO:0000256" key="5">
    <source>
        <dbReference type="ARBA" id="ARBA00022898"/>
    </source>
</evidence>
<evidence type="ECO:0000256" key="4">
    <source>
        <dbReference type="ARBA" id="ARBA00022679"/>
    </source>
</evidence>
<feature type="domain" description="Aminotransferase class I/classII large" evidence="7">
    <location>
        <begin position="33"/>
        <end position="375"/>
    </location>
</feature>
<dbReference type="InterPro" id="IPR004839">
    <property type="entry name" value="Aminotransferase_I/II_large"/>
</dbReference>
<gene>
    <name evidence="8" type="ORF">Vau01_049750</name>
</gene>
<evidence type="ECO:0000256" key="2">
    <source>
        <dbReference type="ARBA" id="ARBA00007441"/>
    </source>
</evidence>
<dbReference type="EMBL" id="BOPG01000031">
    <property type="protein sequence ID" value="GIJ57459.1"/>
    <property type="molecule type" value="Genomic_DNA"/>
</dbReference>
<evidence type="ECO:0000313" key="9">
    <source>
        <dbReference type="Proteomes" id="UP000612585"/>
    </source>
</evidence>
<dbReference type="EC" id="2.6.1.-" evidence="6"/>
<dbReference type="CDD" id="cd00609">
    <property type="entry name" value="AAT_like"/>
    <property type="match status" value="1"/>
</dbReference>
<dbReference type="SUPFAM" id="SSF53383">
    <property type="entry name" value="PLP-dependent transferases"/>
    <property type="match status" value="1"/>
</dbReference>
<keyword evidence="4 6" id="KW-0808">Transferase</keyword>
<evidence type="ECO:0000256" key="3">
    <source>
        <dbReference type="ARBA" id="ARBA00022576"/>
    </source>
</evidence>
<dbReference type="InterPro" id="IPR015424">
    <property type="entry name" value="PyrdxlP-dep_Trfase"/>
</dbReference>
<dbReference type="GO" id="GO:0030170">
    <property type="term" value="F:pyridoxal phosphate binding"/>
    <property type="evidence" value="ECO:0007669"/>
    <property type="project" value="InterPro"/>
</dbReference>
<comment type="cofactor">
    <cofactor evidence="1 6">
        <name>pyridoxal 5'-phosphate</name>
        <dbReference type="ChEBI" id="CHEBI:597326"/>
    </cofactor>
</comment>
<dbReference type="Gene3D" id="3.40.640.10">
    <property type="entry name" value="Type I PLP-dependent aspartate aminotransferase-like (Major domain)"/>
    <property type="match status" value="1"/>
</dbReference>
<dbReference type="PROSITE" id="PS00105">
    <property type="entry name" value="AA_TRANSFER_CLASS_1"/>
    <property type="match status" value="1"/>
</dbReference>
<comment type="caution">
    <text evidence="8">The sequence shown here is derived from an EMBL/GenBank/DDBJ whole genome shotgun (WGS) entry which is preliminary data.</text>
</comment>
<name>A0A8J4E0Z3_9ACTN</name>
<accession>A0A8J4E0Z3</accession>
<evidence type="ECO:0000256" key="1">
    <source>
        <dbReference type="ARBA" id="ARBA00001933"/>
    </source>
</evidence>
<keyword evidence="9" id="KW-1185">Reference proteome</keyword>
<dbReference type="PANTHER" id="PTHR46383">
    <property type="entry name" value="ASPARTATE AMINOTRANSFERASE"/>
    <property type="match status" value="1"/>
</dbReference>
<proteinExistence type="inferred from homology"/>
<comment type="similarity">
    <text evidence="2 6">Belongs to the class-I pyridoxal-phosphate-dependent aminotransferase family.</text>
</comment>
<dbReference type="GO" id="GO:0006520">
    <property type="term" value="P:amino acid metabolic process"/>
    <property type="evidence" value="ECO:0007669"/>
    <property type="project" value="InterPro"/>
</dbReference>
<evidence type="ECO:0000259" key="7">
    <source>
        <dbReference type="Pfam" id="PF00155"/>
    </source>
</evidence>
<dbReference type="AlphaFoldDB" id="A0A8J4E0Z3"/>
<dbReference type="Pfam" id="PF00155">
    <property type="entry name" value="Aminotran_1_2"/>
    <property type="match status" value="1"/>
</dbReference>
<dbReference type="InterPro" id="IPR004838">
    <property type="entry name" value="NHTrfase_class1_PyrdxlP-BS"/>
</dbReference>
<organism evidence="8 9">
    <name type="scientific">Virgisporangium aurantiacum</name>
    <dbReference type="NCBI Taxonomy" id="175570"/>
    <lineage>
        <taxon>Bacteria</taxon>
        <taxon>Bacillati</taxon>
        <taxon>Actinomycetota</taxon>
        <taxon>Actinomycetes</taxon>
        <taxon>Micromonosporales</taxon>
        <taxon>Micromonosporaceae</taxon>
        <taxon>Virgisporangium</taxon>
    </lineage>
</organism>